<evidence type="ECO:0000256" key="1">
    <source>
        <dbReference type="ARBA" id="ARBA00001946"/>
    </source>
</evidence>
<dbReference type="RefSeq" id="WP_173273936.1">
    <property type="nucleotide sequence ID" value="NZ_AP021889.1"/>
</dbReference>
<dbReference type="Gene3D" id="3.30.70.270">
    <property type="match status" value="1"/>
</dbReference>
<reference evidence="14" key="1">
    <citation type="submission" date="2019-11" db="EMBL/GenBank/DDBJ databases">
        <title>Isolation and characterization of two novel species in the genus Thiomicrorhabdus.</title>
        <authorList>
            <person name="Mochizuki J."/>
            <person name="Kojima H."/>
            <person name="Fukui M."/>
        </authorList>
    </citation>
    <scope>NUCLEOTIDE SEQUENCE [LARGE SCALE GENOMIC DNA]</scope>
    <source>
        <strain evidence="14">aks77</strain>
    </source>
</reference>
<evidence type="ECO:0000313" key="14">
    <source>
        <dbReference type="Proteomes" id="UP000501726"/>
    </source>
</evidence>
<feature type="domain" description="PAS" evidence="10">
    <location>
        <begin position="349"/>
        <end position="409"/>
    </location>
</feature>
<evidence type="ECO:0000259" key="12">
    <source>
        <dbReference type="PROSITE" id="PS50887"/>
    </source>
</evidence>
<dbReference type="EC" id="3.1.4.52" evidence="3"/>
<evidence type="ECO:0000256" key="4">
    <source>
        <dbReference type="ARBA" id="ARBA00022636"/>
    </source>
</evidence>
<protein>
    <recommendedName>
        <fullName evidence="3">cyclic-guanylate-specific phosphodiesterase</fullName>
        <ecNumber evidence="3">3.1.4.52</ecNumber>
    </recommendedName>
</protein>
<dbReference type="Pfam" id="PF00563">
    <property type="entry name" value="EAL"/>
    <property type="match status" value="1"/>
</dbReference>
<dbReference type="InterPro" id="IPR000014">
    <property type="entry name" value="PAS"/>
</dbReference>
<dbReference type="SMART" id="SM00091">
    <property type="entry name" value="PAS"/>
    <property type="match status" value="1"/>
</dbReference>
<dbReference type="InterPro" id="IPR052155">
    <property type="entry name" value="Biofilm_reg_signaling"/>
</dbReference>
<gene>
    <name evidence="13" type="ORF">THMIRHAS_22530</name>
</gene>
<evidence type="ECO:0000259" key="11">
    <source>
        <dbReference type="PROSITE" id="PS50883"/>
    </source>
</evidence>
<dbReference type="EMBL" id="AP021889">
    <property type="protein sequence ID" value="BBP46880.1"/>
    <property type="molecule type" value="Genomic_DNA"/>
</dbReference>
<evidence type="ECO:0000256" key="9">
    <source>
        <dbReference type="SAM" id="Phobius"/>
    </source>
</evidence>
<dbReference type="InterPro" id="IPR000160">
    <property type="entry name" value="GGDEF_dom"/>
</dbReference>
<evidence type="ECO:0000256" key="7">
    <source>
        <dbReference type="ARBA" id="ARBA00023136"/>
    </source>
</evidence>
<dbReference type="SUPFAM" id="SSF55785">
    <property type="entry name" value="PYP-like sensor domain (PAS domain)"/>
    <property type="match status" value="1"/>
</dbReference>
<dbReference type="PANTHER" id="PTHR44757:SF2">
    <property type="entry name" value="BIOFILM ARCHITECTURE MAINTENANCE PROTEIN MBAA"/>
    <property type="match status" value="1"/>
</dbReference>
<dbReference type="NCBIfam" id="TIGR00254">
    <property type="entry name" value="GGDEF"/>
    <property type="match status" value="1"/>
</dbReference>
<dbReference type="SMART" id="SM00267">
    <property type="entry name" value="GGDEF"/>
    <property type="match status" value="1"/>
</dbReference>
<name>A0A6F8PY40_9GAMM</name>
<dbReference type="GO" id="GO:0071111">
    <property type="term" value="F:cyclic-guanylate-specific phosphodiesterase activity"/>
    <property type="evidence" value="ECO:0007669"/>
    <property type="project" value="UniProtKB-EC"/>
</dbReference>
<evidence type="ECO:0000256" key="3">
    <source>
        <dbReference type="ARBA" id="ARBA00012282"/>
    </source>
</evidence>
<dbReference type="InterPro" id="IPR043128">
    <property type="entry name" value="Rev_trsase/Diguanyl_cyclase"/>
</dbReference>
<keyword evidence="6 9" id="KW-1133">Transmembrane helix</keyword>
<sequence>MIQPHKQPSIWDNTVKKWTWLLALFWSLAFVFFHIHLQSVDFQREFNQKAQQLQHNLQLEEQKLLSILQSLSQQYSGHLLKTDADMQIFAQGIQHNQNYVQTIGLATLIEQQDKASFEAQRQALGYDEFVIGNKAFFKDEVAPSNPLHHLAVTQIEPATPFNKRLLAQDLFALPEMQSILQRNIGNNQPFIYWAEDASRQAPYAILLNPVYAKEPSKLSLAEKQQMISGVMFFIIDAQAAMAEPIMTLFSDNQVTLNFKVRKAKSETQWFWQNLNFDKDSWHYWQSFGQTITPSQYCKACTIKISQYLTWQQIHWQNALLFGLLGLLIFLLLTLIILNILSKTQTLTEMHNRLQEILTSSQEAVIITDKNGNIQVWNPAAEALFGYKFSEVFNQSLVQLIFDHQSLDTLFGMSGSLLDLFVVSQEKHFVTPKASTMEMPLKTKDKRDILAEISYSVLIVNHEPEISLFIKDITSQRENEREIRQFAYYDALTQLENRVFFKSQVQQQIEAYPQQEFAIMFMDLDGFKHVNDSLGHDIGDELLKVVAKRLNHNIRGVGIQSHIARFGGDEFVLMLRNTSEENIGKVALRILDNIERIININNHELKISASIGIAFYPQDGTTVDTLLRLADTAMYEAKATGKNTYSVYQEEMGRHLSARIQMEKHLRNAIQQNELYLMYQPKIDLGNGKVVGVEALLRWRNPKLGLVPPNVFIKIAEDSRMIIPISEWVIQQTILQLQAWQKTEYSHLSIAVNISSNQFSHENFINDLAQKLDVAGLPRRLLEIELTESTVMTNADENIKRLQLLRHKGFDLAVDDFGTGYSSLSYLKRFPLTILKIDKSFVDGLPKDDEDISISQAIIQLAHSLEIKVVAEGIETIQQLEFLQQQKCEYGQGYFISRPLEINNLHPWLETHGNNFYQSDTYLNGLNNKEE</sequence>
<dbReference type="InterPro" id="IPR042240">
    <property type="entry name" value="CHASE_sf"/>
</dbReference>
<dbReference type="GO" id="GO:0006355">
    <property type="term" value="P:regulation of DNA-templated transcription"/>
    <property type="evidence" value="ECO:0007669"/>
    <property type="project" value="InterPro"/>
</dbReference>
<dbReference type="InterPro" id="IPR001633">
    <property type="entry name" value="EAL_dom"/>
</dbReference>
<dbReference type="GO" id="GO:0071732">
    <property type="term" value="P:cellular response to nitric oxide"/>
    <property type="evidence" value="ECO:0007669"/>
    <property type="project" value="UniProtKB-ARBA"/>
</dbReference>
<keyword evidence="7 9" id="KW-0472">Membrane</keyword>
<dbReference type="FunFam" id="3.20.20.450:FF:000001">
    <property type="entry name" value="Cyclic di-GMP phosphodiesterase yahA"/>
    <property type="match status" value="1"/>
</dbReference>
<evidence type="ECO:0000259" key="10">
    <source>
        <dbReference type="PROSITE" id="PS50112"/>
    </source>
</evidence>
<organism evidence="13 14">
    <name type="scientific">Thiosulfatimonas sediminis</name>
    <dbReference type="NCBI Taxonomy" id="2675054"/>
    <lineage>
        <taxon>Bacteria</taxon>
        <taxon>Pseudomonadati</taxon>
        <taxon>Pseudomonadota</taxon>
        <taxon>Gammaproteobacteria</taxon>
        <taxon>Thiotrichales</taxon>
        <taxon>Piscirickettsiaceae</taxon>
        <taxon>Thiosulfatimonas</taxon>
    </lineage>
</organism>
<dbReference type="PROSITE" id="PS50112">
    <property type="entry name" value="PAS"/>
    <property type="match status" value="1"/>
</dbReference>
<evidence type="ECO:0000256" key="8">
    <source>
        <dbReference type="ARBA" id="ARBA00051114"/>
    </source>
</evidence>
<feature type="transmembrane region" description="Helical" evidence="9">
    <location>
        <begin position="318"/>
        <end position="340"/>
    </location>
</feature>
<dbReference type="Gene3D" id="3.30.450.20">
    <property type="entry name" value="PAS domain"/>
    <property type="match status" value="1"/>
</dbReference>
<evidence type="ECO:0000256" key="5">
    <source>
        <dbReference type="ARBA" id="ARBA00022692"/>
    </source>
</evidence>
<dbReference type="AlphaFoldDB" id="A0A6F8PY40"/>
<dbReference type="Pfam" id="PF03924">
    <property type="entry name" value="CHASE"/>
    <property type="match status" value="1"/>
</dbReference>
<dbReference type="PANTHER" id="PTHR44757">
    <property type="entry name" value="DIGUANYLATE CYCLASE DGCP"/>
    <property type="match status" value="1"/>
</dbReference>
<dbReference type="CDD" id="cd01948">
    <property type="entry name" value="EAL"/>
    <property type="match status" value="1"/>
</dbReference>
<feature type="transmembrane region" description="Helical" evidence="9">
    <location>
        <begin position="18"/>
        <end position="37"/>
    </location>
</feature>
<dbReference type="FunFam" id="3.30.70.270:FF:000001">
    <property type="entry name" value="Diguanylate cyclase domain protein"/>
    <property type="match status" value="1"/>
</dbReference>
<dbReference type="InterPro" id="IPR035919">
    <property type="entry name" value="EAL_sf"/>
</dbReference>
<dbReference type="Pfam" id="PF00990">
    <property type="entry name" value="GGDEF"/>
    <property type="match status" value="1"/>
</dbReference>
<evidence type="ECO:0000256" key="6">
    <source>
        <dbReference type="ARBA" id="ARBA00022989"/>
    </source>
</evidence>
<dbReference type="InterPro" id="IPR006189">
    <property type="entry name" value="CHASE_dom"/>
</dbReference>
<dbReference type="SUPFAM" id="SSF141868">
    <property type="entry name" value="EAL domain-like"/>
    <property type="match status" value="1"/>
</dbReference>
<keyword evidence="14" id="KW-1185">Reference proteome</keyword>
<feature type="domain" description="GGDEF" evidence="12">
    <location>
        <begin position="514"/>
        <end position="649"/>
    </location>
</feature>
<dbReference type="PROSITE" id="PS50887">
    <property type="entry name" value="GGDEF"/>
    <property type="match status" value="1"/>
</dbReference>
<dbReference type="InterPro" id="IPR029787">
    <property type="entry name" value="Nucleotide_cyclase"/>
</dbReference>
<keyword evidence="5 9" id="KW-0812">Transmembrane</keyword>
<comment type="catalytic activity">
    <reaction evidence="8">
        <text>3',3'-c-di-GMP + H2O = 5'-phosphoguanylyl(3'-&gt;5')guanosine + H(+)</text>
        <dbReference type="Rhea" id="RHEA:24902"/>
        <dbReference type="ChEBI" id="CHEBI:15377"/>
        <dbReference type="ChEBI" id="CHEBI:15378"/>
        <dbReference type="ChEBI" id="CHEBI:58754"/>
        <dbReference type="ChEBI" id="CHEBI:58805"/>
        <dbReference type="EC" id="3.1.4.52"/>
    </reaction>
    <physiologicalReaction direction="left-to-right" evidence="8">
        <dbReference type="Rhea" id="RHEA:24903"/>
    </physiologicalReaction>
</comment>
<comment type="cofactor">
    <cofactor evidence="1">
        <name>Mg(2+)</name>
        <dbReference type="ChEBI" id="CHEBI:18420"/>
    </cofactor>
</comment>
<dbReference type="KEGG" id="tse:THMIRHAS_22530"/>
<dbReference type="SUPFAM" id="SSF55073">
    <property type="entry name" value="Nucleotide cyclase"/>
    <property type="match status" value="1"/>
</dbReference>
<dbReference type="GO" id="GO:0016020">
    <property type="term" value="C:membrane"/>
    <property type="evidence" value="ECO:0007669"/>
    <property type="project" value="UniProtKB-SubCell"/>
</dbReference>
<dbReference type="Gene3D" id="3.20.20.450">
    <property type="entry name" value="EAL domain"/>
    <property type="match status" value="1"/>
</dbReference>
<dbReference type="SMART" id="SM01079">
    <property type="entry name" value="CHASE"/>
    <property type="match status" value="1"/>
</dbReference>
<evidence type="ECO:0000313" key="13">
    <source>
        <dbReference type="EMBL" id="BBP46880.1"/>
    </source>
</evidence>
<feature type="domain" description="EAL" evidence="11">
    <location>
        <begin position="658"/>
        <end position="912"/>
    </location>
</feature>
<dbReference type="CDD" id="cd00130">
    <property type="entry name" value="PAS"/>
    <property type="match status" value="1"/>
</dbReference>
<dbReference type="SMART" id="SM00052">
    <property type="entry name" value="EAL"/>
    <property type="match status" value="1"/>
</dbReference>
<dbReference type="InterPro" id="IPR013767">
    <property type="entry name" value="PAS_fold"/>
</dbReference>
<proteinExistence type="predicted"/>
<dbReference type="NCBIfam" id="TIGR00229">
    <property type="entry name" value="sensory_box"/>
    <property type="match status" value="1"/>
</dbReference>
<dbReference type="Proteomes" id="UP000501726">
    <property type="component" value="Chromosome"/>
</dbReference>
<dbReference type="CDD" id="cd01949">
    <property type="entry name" value="GGDEF"/>
    <property type="match status" value="1"/>
</dbReference>
<dbReference type="GO" id="GO:0007165">
    <property type="term" value="P:signal transduction"/>
    <property type="evidence" value="ECO:0007669"/>
    <property type="project" value="UniProtKB-ARBA"/>
</dbReference>
<dbReference type="InterPro" id="IPR035965">
    <property type="entry name" value="PAS-like_dom_sf"/>
</dbReference>
<dbReference type="PROSITE" id="PS50883">
    <property type="entry name" value="EAL"/>
    <property type="match status" value="1"/>
</dbReference>
<dbReference type="Pfam" id="PF00989">
    <property type="entry name" value="PAS"/>
    <property type="match status" value="1"/>
</dbReference>
<accession>A0A6F8PY40</accession>
<comment type="subcellular location">
    <subcellularLocation>
        <location evidence="2">Membrane</location>
    </subcellularLocation>
</comment>
<dbReference type="Gene3D" id="3.30.450.350">
    <property type="entry name" value="CHASE domain"/>
    <property type="match status" value="1"/>
</dbReference>
<evidence type="ECO:0000256" key="2">
    <source>
        <dbReference type="ARBA" id="ARBA00004370"/>
    </source>
</evidence>
<keyword evidence="4" id="KW-0973">c-di-GMP</keyword>